<sequence>MTGCKAGPGAFGLGIGVAGTQDAVVREVTTPRSTSAFGHEGSLSALVTDGS</sequence>
<evidence type="ECO:0000313" key="1">
    <source>
        <dbReference type="EMBL" id="MBM7801225.1"/>
    </source>
</evidence>
<protein>
    <submittedName>
        <fullName evidence="1">Uncharacterized protein</fullName>
    </submittedName>
</protein>
<accession>A0ABS2RQE1</accession>
<evidence type="ECO:0000313" key="2">
    <source>
        <dbReference type="Proteomes" id="UP000746584"/>
    </source>
</evidence>
<name>A0ABS2RQE1_9MICO</name>
<dbReference type="EMBL" id="JAFBCG010000001">
    <property type="protein sequence ID" value="MBM7801225.1"/>
    <property type="molecule type" value="Genomic_DNA"/>
</dbReference>
<dbReference type="Proteomes" id="UP000746584">
    <property type="component" value="Unassembled WGS sequence"/>
</dbReference>
<comment type="caution">
    <text evidence="1">The sequence shown here is derived from an EMBL/GenBank/DDBJ whole genome shotgun (WGS) entry which is preliminary data.</text>
</comment>
<gene>
    <name evidence="1" type="ORF">JOE58_000476</name>
</gene>
<dbReference type="RefSeq" id="WP_204620505.1">
    <property type="nucleotide sequence ID" value="NZ_JAFBCG010000001.1"/>
</dbReference>
<keyword evidence="2" id="KW-1185">Reference proteome</keyword>
<organism evidence="1 2">
    <name type="scientific">Curtobacterium luteum</name>
    <dbReference type="NCBI Taxonomy" id="33881"/>
    <lineage>
        <taxon>Bacteria</taxon>
        <taxon>Bacillati</taxon>
        <taxon>Actinomycetota</taxon>
        <taxon>Actinomycetes</taxon>
        <taxon>Micrococcales</taxon>
        <taxon>Microbacteriaceae</taxon>
        <taxon>Curtobacterium</taxon>
    </lineage>
</organism>
<proteinExistence type="predicted"/>
<reference evidence="1 2" key="1">
    <citation type="submission" date="2021-01" db="EMBL/GenBank/DDBJ databases">
        <title>Sequencing the genomes of 1000 actinobacteria strains.</title>
        <authorList>
            <person name="Klenk H.-P."/>
        </authorList>
    </citation>
    <scope>NUCLEOTIDE SEQUENCE [LARGE SCALE GENOMIC DNA]</scope>
    <source>
        <strain evidence="1 2">DSM 20542</strain>
    </source>
</reference>